<protein>
    <recommendedName>
        <fullName evidence="4">PX domain-containing protein</fullName>
    </recommendedName>
</protein>
<feature type="compositionally biased region" description="Pro residues" evidence="1">
    <location>
        <begin position="441"/>
        <end position="451"/>
    </location>
</feature>
<dbReference type="Gene3D" id="3.30.1520.10">
    <property type="entry name" value="Phox-like domain"/>
    <property type="match status" value="1"/>
</dbReference>
<dbReference type="EMBL" id="JAGTXO010000086">
    <property type="protein sequence ID" value="KAG8457050.1"/>
    <property type="molecule type" value="Genomic_DNA"/>
</dbReference>
<sequence length="591" mass="57689">MASSLGDLRVSVGHTVEQVDARGRRFTAYATTSRVGNAEYAALRRFSDFVALHAALRADCAGAVPAVCPLRKLPPAMPAALRARVEALRVDELDGFLRRTVEACARCASPSASEPATGAGALAAVGAAAAARLGGGGGGGGGGSARGASGGEGARGPIAAAYLLASFLEIPADALLFNPPTAAGCGYGAGSVDCDDADGCCAVSGGVSLGAQRALDEAGRLPASPATLGEEAALRVLSDECIAASDGAAAHSKILWRAVCDAAARGGDEAARRAAAEVAANDYVSELVALLAQRTELLRSHLEATRTVALQAAAAAAAAAAAPPSPRPAAAALGARPTPTAVPTDVAQAAIDLAAAAADPPARLATALPSLARAAHAVGALARARHPPGHAAAGADAACPPTATPTAADATDAAPADDARAGGGELSAGAPAALVEWPRGPRSPPRSPPPRASREVAAALRGARAPSAQLVAAYADEIRGCTFLAAPGAQRQVARDEQGAGARARPGGGGEAEAGAGAAGGASGAMRDAAWQEADSASADSSNGDDGSQSGRGGSQRTRPGALVVTDGPAPAVTNWDDALASLPPLPPPPL</sequence>
<accession>A0A8J5X6D0</accession>
<dbReference type="SUPFAM" id="SSF64268">
    <property type="entry name" value="PX domain"/>
    <property type="match status" value="1"/>
</dbReference>
<evidence type="ECO:0008006" key="4">
    <source>
        <dbReference type="Google" id="ProtNLM"/>
    </source>
</evidence>
<feature type="compositionally biased region" description="Low complexity" evidence="1">
    <location>
        <begin position="389"/>
        <end position="416"/>
    </location>
</feature>
<feature type="compositionally biased region" description="Gly residues" evidence="1">
    <location>
        <begin position="506"/>
        <end position="523"/>
    </location>
</feature>
<gene>
    <name evidence="2" type="ORF">KFE25_004575</name>
</gene>
<organism evidence="2 3">
    <name type="scientific">Diacronema lutheri</name>
    <name type="common">Unicellular marine alga</name>
    <name type="synonym">Monochrysis lutheri</name>
    <dbReference type="NCBI Taxonomy" id="2081491"/>
    <lineage>
        <taxon>Eukaryota</taxon>
        <taxon>Haptista</taxon>
        <taxon>Haptophyta</taxon>
        <taxon>Pavlovophyceae</taxon>
        <taxon>Pavlovales</taxon>
        <taxon>Pavlovaceae</taxon>
        <taxon>Diacronema</taxon>
    </lineage>
</organism>
<dbReference type="InterPro" id="IPR036871">
    <property type="entry name" value="PX_dom_sf"/>
</dbReference>
<keyword evidence="3" id="KW-1185">Reference proteome</keyword>
<comment type="caution">
    <text evidence="2">The sequence shown here is derived from an EMBL/GenBank/DDBJ whole genome shotgun (WGS) entry which is preliminary data.</text>
</comment>
<evidence type="ECO:0000313" key="2">
    <source>
        <dbReference type="EMBL" id="KAG8457050.1"/>
    </source>
</evidence>
<dbReference type="Proteomes" id="UP000751190">
    <property type="component" value="Unassembled WGS sequence"/>
</dbReference>
<dbReference type="AlphaFoldDB" id="A0A8J5X6D0"/>
<dbReference type="GO" id="GO:0035091">
    <property type="term" value="F:phosphatidylinositol binding"/>
    <property type="evidence" value="ECO:0007669"/>
    <property type="project" value="InterPro"/>
</dbReference>
<feature type="region of interest" description="Disordered" evidence="1">
    <location>
        <begin position="386"/>
        <end position="460"/>
    </location>
</feature>
<feature type="region of interest" description="Disordered" evidence="1">
    <location>
        <begin position="494"/>
        <end position="591"/>
    </location>
</feature>
<proteinExistence type="predicted"/>
<reference evidence="2" key="1">
    <citation type="submission" date="2021-05" db="EMBL/GenBank/DDBJ databases">
        <title>The genome of the haptophyte Pavlova lutheri (Diacronema luteri, Pavlovales) - a model for lipid biosynthesis in eukaryotic algae.</title>
        <authorList>
            <person name="Hulatt C.J."/>
            <person name="Posewitz M.C."/>
        </authorList>
    </citation>
    <scope>NUCLEOTIDE SEQUENCE</scope>
    <source>
        <strain evidence="2">NIVA-4/92</strain>
    </source>
</reference>
<name>A0A8J5X6D0_DIALT</name>
<feature type="compositionally biased region" description="Low complexity" evidence="1">
    <location>
        <begin position="524"/>
        <end position="549"/>
    </location>
</feature>
<evidence type="ECO:0000256" key="1">
    <source>
        <dbReference type="SAM" id="MobiDB-lite"/>
    </source>
</evidence>
<evidence type="ECO:0000313" key="3">
    <source>
        <dbReference type="Proteomes" id="UP000751190"/>
    </source>
</evidence>